<dbReference type="RefSeq" id="WP_119048411.1">
    <property type="nucleotide sequence ID" value="NZ_CP032157.1"/>
</dbReference>
<evidence type="ECO:0000313" key="1">
    <source>
        <dbReference type="EMBL" id="AXY72573.1"/>
    </source>
</evidence>
<evidence type="ECO:0000313" key="2">
    <source>
        <dbReference type="Proteomes" id="UP000263900"/>
    </source>
</evidence>
<organism evidence="1 2">
    <name type="scientific">Paraflavitalea soli</name>
    <dbReference type="NCBI Taxonomy" id="2315862"/>
    <lineage>
        <taxon>Bacteria</taxon>
        <taxon>Pseudomonadati</taxon>
        <taxon>Bacteroidota</taxon>
        <taxon>Chitinophagia</taxon>
        <taxon>Chitinophagales</taxon>
        <taxon>Chitinophagaceae</taxon>
        <taxon>Paraflavitalea</taxon>
    </lineage>
</organism>
<protein>
    <submittedName>
        <fullName evidence="1">Uncharacterized protein</fullName>
    </submittedName>
</protein>
<reference evidence="1 2" key="1">
    <citation type="submission" date="2018-09" db="EMBL/GenBank/DDBJ databases">
        <title>Genome sequencing of strain 6GH32-13.</title>
        <authorList>
            <person name="Weon H.-Y."/>
            <person name="Heo J."/>
            <person name="Kwon S.-W."/>
        </authorList>
    </citation>
    <scope>NUCLEOTIDE SEQUENCE [LARGE SCALE GENOMIC DNA]</scope>
    <source>
        <strain evidence="1 2">5GH32-13</strain>
    </source>
</reference>
<dbReference type="Proteomes" id="UP000263900">
    <property type="component" value="Chromosome"/>
</dbReference>
<dbReference type="EMBL" id="CP032157">
    <property type="protein sequence ID" value="AXY72573.1"/>
    <property type="molecule type" value="Genomic_DNA"/>
</dbReference>
<dbReference type="KEGG" id="pseg:D3H65_00650"/>
<accession>A0A3B7MGY1</accession>
<dbReference type="OrthoDB" id="1492681at2"/>
<name>A0A3B7MGY1_9BACT</name>
<sequence>MVSKTAALQFLDELQGEYRRRGGVTPLGIRYRHHTRLPLPEEGYELMSKHFTANGYPVQEYEAYIGLIIAARDDYARYENHQNIWLLETLKNKLKKVFAFSKISFPDNVVLGTAQFGHFNAIATAPSRESDIKVIVMDDGLFTFLNGLAKIVSMVFDKRGEGNDGYSLSFDPADIDNNLKQNSFVHEKFIDLVATYFIKGHSMHAASFLPAYEHNAFASLLRDTAELFILAHEYGHIVHGHLAGNPEEEQAIADQFHVQTWEISWAKELQADTFACMLVMRHNHHLQDMEAALSFAGIRFLFAALEMLYIAKGSKPSLTHPSPRQRITRLVDSLYADTPDKELVDDMERFGMAITAVVHLLWEINVDTIEEQIRQATSA</sequence>
<proteinExistence type="predicted"/>
<keyword evidence="2" id="KW-1185">Reference proteome</keyword>
<dbReference type="AlphaFoldDB" id="A0A3B7MGY1"/>
<gene>
    <name evidence="1" type="ORF">D3H65_00650</name>
</gene>